<dbReference type="InterPro" id="IPR014992">
    <property type="entry name" value="DUF1842"/>
</dbReference>
<evidence type="ECO:0008006" key="6">
    <source>
        <dbReference type="Google" id="ProtNLM"/>
    </source>
</evidence>
<dbReference type="Pfam" id="PF08898">
    <property type="entry name" value="DUF1843"/>
    <property type="match status" value="1"/>
</dbReference>
<organism evidence="4 5">
    <name type="scientific">Pseudomonas moraviensis</name>
    <dbReference type="NCBI Taxonomy" id="321662"/>
    <lineage>
        <taxon>Bacteria</taxon>
        <taxon>Pseudomonadati</taxon>
        <taxon>Pseudomonadota</taxon>
        <taxon>Gammaproteobacteria</taxon>
        <taxon>Pseudomonadales</taxon>
        <taxon>Pseudomonadaceae</taxon>
        <taxon>Pseudomonas</taxon>
    </lineage>
</organism>
<feature type="domain" description="DUF1842" evidence="2">
    <location>
        <begin position="8"/>
        <end position="121"/>
    </location>
</feature>
<dbReference type="AlphaFoldDB" id="A0A2A2PFU4"/>
<gene>
    <name evidence="4" type="ORF">CKQ80_02170</name>
</gene>
<dbReference type="EMBL" id="NRST01000001">
    <property type="protein sequence ID" value="PAW54135.1"/>
    <property type="molecule type" value="Genomic_DNA"/>
</dbReference>
<name>A0A2A2PFU4_9PSED</name>
<dbReference type="Pfam" id="PF08896">
    <property type="entry name" value="DUF1842"/>
    <property type="match status" value="1"/>
</dbReference>
<comment type="caution">
    <text evidence="4">The sequence shown here is derived from an EMBL/GenBank/DDBJ whole genome shotgun (WGS) entry which is preliminary data.</text>
</comment>
<evidence type="ECO:0000313" key="5">
    <source>
        <dbReference type="Proteomes" id="UP000217830"/>
    </source>
</evidence>
<dbReference type="InterPro" id="IPR014994">
    <property type="entry name" value="DUF1843"/>
</dbReference>
<sequence length="205" mass="21878">MSGSTENVGLFPVSYRIGTGAPGAQSLALHLLVSTPDTKVSGTAAITQATNPPLDVHSDVWGEYTYLTVMSPGVSKILVTAQGNHGGPGANSIVNFKVRLVVGTDWREGVANYSYFDGQRWHEVNNAPAHLVESIPSPFNPGPVINPHPPILPLYAAPIQSAIASGDLAQMKNLARLAEQQLEQLPKLRDALDTAKKEVSRLQSH</sequence>
<evidence type="ECO:0000259" key="3">
    <source>
        <dbReference type="Pfam" id="PF08898"/>
    </source>
</evidence>
<dbReference type="Proteomes" id="UP000217830">
    <property type="component" value="Unassembled WGS sequence"/>
</dbReference>
<proteinExistence type="predicted"/>
<feature type="domain" description="DUF1843" evidence="3">
    <location>
        <begin position="153"/>
        <end position="202"/>
    </location>
</feature>
<accession>A0A2A2PFU4</accession>
<keyword evidence="1" id="KW-0175">Coiled coil</keyword>
<keyword evidence="5" id="KW-1185">Reference proteome</keyword>
<dbReference type="RefSeq" id="WP_047294895.1">
    <property type="nucleotide sequence ID" value="NZ_NRSS01000004.1"/>
</dbReference>
<protein>
    <recommendedName>
        <fullName evidence="6">DUF1842 domain-containing protein</fullName>
    </recommendedName>
</protein>
<feature type="coiled-coil region" evidence="1">
    <location>
        <begin position="171"/>
        <end position="205"/>
    </location>
</feature>
<evidence type="ECO:0000313" key="4">
    <source>
        <dbReference type="EMBL" id="PAW54135.1"/>
    </source>
</evidence>
<evidence type="ECO:0000259" key="2">
    <source>
        <dbReference type="Pfam" id="PF08896"/>
    </source>
</evidence>
<reference evidence="4 5" key="1">
    <citation type="submission" date="2017-08" db="EMBL/GenBank/DDBJ databases">
        <title>Draft Genome Sequence of Pseudomonas moraviensis TYU6, isolated from Taxus cuspidata by using PacBio Single-Molecule Real-Time Technology.</title>
        <authorList>
            <person name="Baek K.-H."/>
            <person name="Mishra A.K."/>
        </authorList>
    </citation>
    <scope>NUCLEOTIDE SEQUENCE [LARGE SCALE GENOMIC DNA]</scope>
    <source>
        <strain evidence="4 5">TYU6</strain>
    </source>
</reference>
<evidence type="ECO:0000256" key="1">
    <source>
        <dbReference type="SAM" id="Coils"/>
    </source>
</evidence>